<protein>
    <submittedName>
        <fullName evidence="1">Uncharacterized protein</fullName>
    </submittedName>
</protein>
<keyword evidence="2" id="KW-1185">Reference proteome</keyword>
<organism evidence="1">
    <name type="scientific">Oryza meridionalis</name>
    <dbReference type="NCBI Taxonomy" id="40149"/>
    <lineage>
        <taxon>Eukaryota</taxon>
        <taxon>Viridiplantae</taxon>
        <taxon>Streptophyta</taxon>
        <taxon>Embryophyta</taxon>
        <taxon>Tracheophyta</taxon>
        <taxon>Spermatophyta</taxon>
        <taxon>Magnoliopsida</taxon>
        <taxon>Liliopsida</taxon>
        <taxon>Poales</taxon>
        <taxon>Poaceae</taxon>
        <taxon>BOP clade</taxon>
        <taxon>Oryzoideae</taxon>
        <taxon>Oryzeae</taxon>
        <taxon>Oryzinae</taxon>
        <taxon>Oryza</taxon>
    </lineage>
</organism>
<dbReference type="Proteomes" id="UP000008021">
    <property type="component" value="Chromosome 3"/>
</dbReference>
<dbReference type="HOGENOM" id="CLU_3035707_0_0_1"/>
<accession>A0A0E0CYS1</accession>
<evidence type="ECO:0000313" key="2">
    <source>
        <dbReference type="Proteomes" id="UP000008021"/>
    </source>
</evidence>
<sequence length="55" mass="6086">MDWVLAHLAAGRSSPCTSSLSRRRVRLDGLRRSRMSEKGLTGGVHVVFHAGTPRR</sequence>
<proteinExistence type="predicted"/>
<reference evidence="1" key="2">
    <citation type="submission" date="2018-05" db="EMBL/GenBank/DDBJ databases">
        <title>OmerRS3 (Oryza meridionalis Reference Sequence Version 3).</title>
        <authorList>
            <person name="Zhang J."/>
            <person name="Kudrna D."/>
            <person name="Lee S."/>
            <person name="Talag J."/>
            <person name="Welchert J."/>
            <person name="Wing R.A."/>
        </authorList>
    </citation>
    <scope>NUCLEOTIDE SEQUENCE [LARGE SCALE GENOMIC DNA]</scope>
    <source>
        <strain evidence="1">cv. OR44</strain>
    </source>
</reference>
<evidence type="ECO:0000313" key="1">
    <source>
        <dbReference type="EnsemblPlants" id="OMERI03G11700.1"/>
    </source>
</evidence>
<dbReference type="AlphaFoldDB" id="A0A0E0CYS1"/>
<dbReference type="EnsemblPlants" id="OMERI03G11700.1">
    <property type="protein sequence ID" value="OMERI03G11700.1"/>
    <property type="gene ID" value="OMERI03G11700"/>
</dbReference>
<reference evidence="1" key="1">
    <citation type="submission" date="2015-04" db="UniProtKB">
        <authorList>
            <consortium name="EnsemblPlants"/>
        </authorList>
    </citation>
    <scope>IDENTIFICATION</scope>
</reference>
<name>A0A0E0CYS1_9ORYZ</name>
<dbReference type="Gramene" id="OMERI03G11700.1">
    <property type="protein sequence ID" value="OMERI03G11700.1"/>
    <property type="gene ID" value="OMERI03G11700"/>
</dbReference>